<dbReference type="CDD" id="cd01641">
    <property type="entry name" value="Bacterial_IMPase_like_1"/>
    <property type="match status" value="1"/>
</dbReference>
<keyword evidence="7" id="KW-0378">Hydrolase</keyword>
<dbReference type="PATRIC" id="fig|707241.3.peg.3118"/>
<dbReference type="KEGG" id="smx:SM11_chr2989"/>
<evidence type="ECO:0000256" key="3">
    <source>
        <dbReference type="ARBA" id="ARBA00009759"/>
    </source>
</evidence>
<dbReference type="PANTHER" id="PTHR43200:SF6">
    <property type="entry name" value="3'(2'),5'-BISPHOSPHATE NUCLEOTIDASE"/>
    <property type="match status" value="1"/>
</dbReference>
<evidence type="ECO:0000256" key="11">
    <source>
        <dbReference type="NCBIfam" id="TIGR02067"/>
    </source>
</evidence>
<proteinExistence type="inferred from homology"/>
<protein>
    <recommendedName>
        <fullName evidence="4 11">Histidinol-phosphatase</fullName>
        <ecNumber evidence="4 11">3.1.3.15</ecNumber>
    </recommendedName>
</protein>
<dbReference type="Proteomes" id="UP000009045">
    <property type="component" value="Chromosome"/>
</dbReference>
<dbReference type="PANTHER" id="PTHR43200">
    <property type="entry name" value="PHOSPHATASE"/>
    <property type="match status" value="1"/>
</dbReference>
<dbReference type="InterPro" id="IPR000760">
    <property type="entry name" value="Inositol_monophosphatase-like"/>
</dbReference>
<dbReference type="GO" id="GO:0000105">
    <property type="term" value="P:L-histidine biosynthetic process"/>
    <property type="evidence" value="ECO:0007669"/>
    <property type="project" value="UniProtKB-UniRule"/>
</dbReference>
<evidence type="ECO:0000256" key="8">
    <source>
        <dbReference type="ARBA" id="ARBA00022842"/>
    </source>
</evidence>
<dbReference type="InterPro" id="IPR020583">
    <property type="entry name" value="Inositol_monoP_metal-BS"/>
</dbReference>
<name>F7X8X4_SINMM</name>
<reference evidence="13 14" key="1">
    <citation type="journal article" date="2011" name="J. Biotechnol.">
        <title>The complete genome sequence of the dominant Sinorhizobium meliloti field isolate SM11 extends the S. meliloti pan-genome.</title>
        <authorList>
            <person name="Schneiker-Bekel S."/>
            <person name="Wibberg D."/>
            <person name="Bekel T."/>
            <person name="Blom J."/>
            <person name="Linke B."/>
            <person name="Neuweger H."/>
            <person name="Stiens M."/>
            <person name="Vorholter F.J."/>
            <person name="Weidner S."/>
            <person name="Goesmann A."/>
            <person name="Puhler A."/>
            <person name="Schluter A."/>
        </authorList>
    </citation>
    <scope>NUCLEOTIDE SEQUENCE [LARGE SCALE GENOMIC DNA]</scope>
    <source>
        <strain evidence="13 14">SM11</strain>
    </source>
</reference>
<evidence type="ECO:0000256" key="7">
    <source>
        <dbReference type="ARBA" id="ARBA00022801"/>
    </source>
</evidence>
<dbReference type="PRINTS" id="PR00377">
    <property type="entry name" value="IMPHPHTASES"/>
</dbReference>
<sequence>MSRFEDADFRIGAGCALPTCPFSDCRRRSGRCLSLNFVYSDRTSSLAESDMLPDRTFFDRLADAAKAETMPRFRVGTSVLNKLEGGFDPVTEADRSAEASIRALIESSFPEHGILGEEHGNIGLDRELVWVIDPIDGTRAFISGLPVWGTLIGLYRNGKAVMGLMDQPFTGERFFADGEKALYRGPDGERVLATRPCHALSDAVLFTTSPHLYTGELKERFEALQEKVRLFRYGCDCYAFALLAAGHVDLVVECGLKPYDVGGLIPLIEQAGGIITDWQGGPAEMGGEIIAAGSRELHAQALEALKGRV</sequence>
<feature type="binding site" evidence="12">
    <location>
        <position position="117"/>
    </location>
    <ligand>
        <name>Mg(2+)</name>
        <dbReference type="ChEBI" id="CHEBI:18420"/>
        <label>1</label>
        <note>catalytic</note>
    </ligand>
</feature>
<evidence type="ECO:0000256" key="5">
    <source>
        <dbReference type="ARBA" id="ARBA00022605"/>
    </source>
</evidence>
<evidence type="ECO:0000256" key="10">
    <source>
        <dbReference type="ARBA" id="ARBA00049158"/>
    </source>
</evidence>
<dbReference type="Gene3D" id="3.40.190.80">
    <property type="match status" value="1"/>
</dbReference>
<evidence type="ECO:0000313" key="13">
    <source>
        <dbReference type="EMBL" id="AEH80234.1"/>
    </source>
</evidence>
<evidence type="ECO:0000256" key="2">
    <source>
        <dbReference type="ARBA" id="ARBA00004970"/>
    </source>
</evidence>
<feature type="binding site" evidence="12">
    <location>
        <position position="133"/>
    </location>
    <ligand>
        <name>Mg(2+)</name>
        <dbReference type="ChEBI" id="CHEBI:18420"/>
        <label>1</label>
        <note>catalytic</note>
    </ligand>
</feature>
<comment type="cofactor">
    <cofactor evidence="1 12">
        <name>Mg(2+)</name>
        <dbReference type="ChEBI" id="CHEBI:18420"/>
    </cofactor>
</comment>
<dbReference type="Pfam" id="PF00459">
    <property type="entry name" value="Inositol_P"/>
    <property type="match status" value="1"/>
</dbReference>
<dbReference type="EMBL" id="CP001830">
    <property type="protein sequence ID" value="AEH80234.1"/>
    <property type="molecule type" value="Genomic_DNA"/>
</dbReference>
<keyword evidence="5" id="KW-0028">Amino-acid biosynthesis</keyword>
<keyword evidence="6 12" id="KW-0479">Metal-binding</keyword>
<dbReference type="NCBIfam" id="TIGR02067">
    <property type="entry name" value="his_9_HisN"/>
    <property type="match status" value="1"/>
</dbReference>
<feature type="binding site" evidence="12">
    <location>
        <position position="136"/>
    </location>
    <ligand>
        <name>Mg(2+)</name>
        <dbReference type="ChEBI" id="CHEBI:18420"/>
        <label>1</label>
        <note>catalytic</note>
    </ligand>
</feature>
<dbReference type="InterPro" id="IPR011809">
    <property type="entry name" value="His_9_proposed"/>
</dbReference>
<feature type="binding site" evidence="12">
    <location>
        <position position="135"/>
    </location>
    <ligand>
        <name>Mg(2+)</name>
        <dbReference type="ChEBI" id="CHEBI:18420"/>
        <label>1</label>
        <note>catalytic</note>
    </ligand>
</feature>
<evidence type="ECO:0000256" key="6">
    <source>
        <dbReference type="ARBA" id="ARBA00022723"/>
    </source>
</evidence>
<comment type="pathway">
    <text evidence="2">Amino-acid biosynthesis; L-histidine biosynthesis; L-histidine from 5-phospho-alpha-D-ribose 1-diphosphate: step 8/9.</text>
</comment>
<organism evidence="13 14">
    <name type="scientific">Sinorhizobium meliloti (strain SM11)</name>
    <dbReference type="NCBI Taxonomy" id="707241"/>
    <lineage>
        <taxon>Bacteria</taxon>
        <taxon>Pseudomonadati</taxon>
        <taxon>Pseudomonadota</taxon>
        <taxon>Alphaproteobacteria</taxon>
        <taxon>Hyphomicrobiales</taxon>
        <taxon>Rhizobiaceae</taxon>
        <taxon>Sinorhizobium/Ensifer group</taxon>
        <taxon>Sinorhizobium</taxon>
    </lineage>
</organism>
<dbReference type="InterPro" id="IPR051090">
    <property type="entry name" value="Inositol_monoP_superfamily"/>
</dbReference>
<feature type="binding site" evidence="12">
    <location>
        <position position="260"/>
    </location>
    <ligand>
        <name>Mg(2+)</name>
        <dbReference type="ChEBI" id="CHEBI:18420"/>
        <label>1</label>
        <note>catalytic</note>
    </ligand>
</feature>
<keyword evidence="9" id="KW-0368">Histidine biosynthesis</keyword>
<evidence type="ECO:0000256" key="12">
    <source>
        <dbReference type="PIRSR" id="PIRSR600760-2"/>
    </source>
</evidence>
<dbReference type="PROSITE" id="PS00629">
    <property type="entry name" value="IMP_1"/>
    <property type="match status" value="1"/>
</dbReference>
<dbReference type="EC" id="3.1.3.15" evidence="4 11"/>
<accession>F7X8X4</accession>
<gene>
    <name evidence="13" type="ordered locus">SM11_chr2989</name>
</gene>
<keyword evidence="8 12" id="KW-0460">Magnesium</keyword>
<evidence type="ECO:0000313" key="14">
    <source>
        <dbReference type="Proteomes" id="UP000009045"/>
    </source>
</evidence>
<dbReference type="HOGENOM" id="CLU_044118_4_1_5"/>
<evidence type="ECO:0000256" key="1">
    <source>
        <dbReference type="ARBA" id="ARBA00001946"/>
    </source>
</evidence>
<dbReference type="GO" id="GO:0004401">
    <property type="term" value="F:histidinol-phosphatase activity"/>
    <property type="evidence" value="ECO:0007669"/>
    <property type="project" value="UniProtKB-UniRule"/>
</dbReference>
<dbReference type="GO" id="GO:0046872">
    <property type="term" value="F:metal ion binding"/>
    <property type="evidence" value="ECO:0007669"/>
    <property type="project" value="UniProtKB-KW"/>
</dbReference>
<dbReference type="UniPathway" id="UPA00031">
    <property type="reaction ID" value="UER00013"/>
</dbReference>
<dbReference type="Gene3D" id="3.30.540.10">
    <property type="entry name" value="Fructose-1,6-Bisphosphatase, subunit A, domain 1"/>
    <property type="match status" value="1"/>
</dbReference>
<evidence type="ECO:0000256" key="9">
    <source>
        <dbReference type="ARBA" id="ARBA00023102"/>
    </source>
</evidence>
<dbReference type="AlphaFoldDB" id="F7X8X4"/>
<dbReference type="SUPFAM" id="SSF56655">
    <property type="entry name" value="Carbohydrate phosphatase"/>
    <property type="match status" value="1"/>
</dbReference>
<dbReference type="FunFam" id="3.30.540.10:FF:000030">
    <property type="entry name" value="Inositol monophosphatase"/>
    <property type="match status" value="1"/>
</dbReference>
<comment type="catalytic activity">
    <reaction evidence="10">
        <text>L-histidinol phosphate + H2O = L-histidinol + phosphate</text>
        <dbReference type="Rhea" id="RHEA:14465"/>
        <dbReference type="ChEBI" id="CHEBI:15377"/>
        <dbReference type="ChEBI" id="CHEBI:43474"/>
        <dbReference type="ChEBI" id="CHEBI:57699"/>
        <dbReference type="ChEBI" id="CHEBI:57980"/>
        <dbReference type="EC" id="3.1.3.15"/>
    </reaction>
</comment>
<comment type="similarity">
    <text evidence="3">Belongs to the inositol monophosphatase superfamily.</text>
</comment>
<evidence type="ECO:0000256" key="4">
    <source>
        <dbReference type="ARBA" id="ARBA00013085"/>
    </source>
</evidence>